<keyword evidence="1" id="KW-0175">Coiled coil</keyword>
<dbReference type="RefSeq" id="WP_055285907.1">
    <property type="nucleotide sequence ID" value="NZ_CABIXW010000001.1"/>
</dbReference>
<sequence length="163" mass="19040">MKAYTSKAVAAWLDISERRVRQLRDEKVITEIRPGLYDLKTVNHQYINYLRKNNPESESAIDYNAERAKLVRAKREAQELELQLRRNEVHTTEDVEQVMTDTLVRFKTRLMAIPAKLSPILSKKKDQTEIFKLLKSAIDEVLEELSDFQTVFGYGVDNEEKHS</sequence>
<reference evidence="2 3" key="1">
    <citation type="submission" date="2015-09" db="EMBL/GenBank/DDBJ databases">
        <authorList>
            <consortium name="Pathogen Informatics"/>
        </authorList>
    </citation>
    <scope>NUCLEOTIDE SEQUENCE [LARGE SCALE GENOMIC DNA]</scope>
    <source>
        <strain evidence="2 3">2789STDY5834878</strain>
    </source>
</reference>
<evidence type="ECO:0000313" key="2">
    <source>
        <dbReference type="EMBL" id="CUQ80369.1"/>
    </source>
</evidence>
<gene>
    <name evidence="2" type="ORF">ERS852492_00475</name>
</gene>
<name>A0A174Z639_9FIRM</name>
<feature type="coiled-coil region" evidence="1">
    <location>
        <begin position="63"/>
        <end position="90"/>
    </location>
</feature>
<accession>A0A174Z639</accession>
<organism evidence="2 3">
    <name type="scientific">Lachnospira eligens</name>
    <dbReference type="NCBI Taxonomy" id="39485"/>
    <lineage>
        <taxon>Bacteria</taxon>
        <taxon>Bacillati</taxon>
        <taxon>Bacillota</taxon>
        <taxon>Clostridia</taxon>
        <taxon>Lachnospirales</taxon>
        <taxon>Lachnospiraceae</taxon>
        <taxon>Lachnospira</taxon>
    </lineage>
</organism>
<evidence type="ECO:0008006" key="4">
    <source>
        <dbReference type="Google" id="ProtNLM"/>
    </source>
</evidence>
<dbReference type="Proteomes" id="UP000095780">
    <property type="component" value="Unassembled WGS sequence"/>
</dbReference>
<dbReference type="AlphaFoldDB" id="A0A174Z639"/>
<dbReference type="EMBL" id="CZBV01000001">
    <property type="protein sequence ID" value="CUQ80369.1"/>
    <property type="molecule type" value="Genomic_DNA"/>
</dbReference>
<proteinExistence type="predicted"/>
<protein>
    <recommendedName>
        <fullName evidence="4">Phage DNA packaging protein Nu1</fullName>
    </recommendedName>
</protein>
<evidence type="ECO:0000313" key="3">
    <source>
        <dbReference type="Proteomes" id="UP000095780"/>
    </source>
</evidence>
<evidence type="ECO:0000256" key="1">
    <source>
        <dbReference type="SAM" id="Coils"/>
    </source>
</evidence>